<keyword evidence="1 2" id="KW-0808">Transferase</keyword>
<gene>
    <name evidence="1" type="primary">anmK</name>
    <name evidence="2" type="ORF">E6H00_05650</name>
</gene>
<evidence type="ECO:0000313" key="2">
    <source>
        <dbReference type="EMBL" id="TMI90911.1"/>
    </source>
</evidence>
<dbReference type="HAMAP" id="MF_01270">
    <property type="entry name" value="AnhMurNAc_kinase"/>
    <property type="match status" value="1"/>
</dbReference>
<dbReference type="Proteomes" id="UP000318509">
    <property type="component" value="Unassembled WGS sequence"/>
</dbReference>
<comment type="similarity">
    <text evidence="1">Belongs to the anhydro-N-acetylmuramic acid kinase family.</text>
</comment>
<dbReference type="UniPathway" id="UPA00343"/>
<dbReference type="GO" id="GO:0006040">
    <property type="term" value="P:amino sugar metabolic process"/>
    <property type="evidence" value="ECO:0007669"/>
    <property type="project" value="InterPro"/>
</dbReference>
<comment type="caution">
    <text evidence="2">The sequence shown here is derived from an EMBL/GenBank/DDBJ whole genome shotgun (WGS) entry which is preliminary data.</text>
</comment>
<dbReference type="AlphaFoldDB" id="A0A537K565"/>
<dbReference type="PANTHER" id="PTHR30605">
    <property type="entry name" value="ANHYDRO-N-ACETYLMURAMIC ACID KINASE"/>
    <property type="match status" value="1"/>
</dbReference>
<evidence type="ECO:0000313" key="3">
    <source>
        <dbReference type="Proteomes" id="UP000318509"/>
    </source>
</evidence>
<keyword evidence="1" id="KW-0547">Nucleotide-binding</keyword>
<protein>
    <recommendedName>
        <fullName evidence="1">Anhydro-N-acetylmuramic acid kinase</fullName>
        <ecNumber evidence="1">2.7.1.170</ecNumber>
    </recommendedName>
    <alternativeName>
        <fullName evidence="1">AnhMurNAc kinase</fullName>
    </alternativeName>
</protein>
<dbReference type="Pfam" id="PF03702">
    <property type="entry name" value="AnmK"/>
    <property type="match status" value="1"/>
</dbReference>
<dbReference type="GO" id="GO:0009254">
    <property type="term" value="P:peptidoglycan turnover"/>
    <property type="evidence" value="ECO:0007669"/>
    <property type="project" value="UniProtKB-UniRule"/>
</dbReference>
<dbReference type="SUPFAM" id="SSF53067">
    <property type="entry name" value="Actin-like ATPase domain"/>
    <property type="match status" value="1"/>
</dbReference>
<dbReference type="InterPro" id="IPR005338">
    <property type="entry name" value="Anhydro_N_Ac-Mur_kinase"/>
</dbReference>
<keyword evidence="1" id="KW-0119">Carbohydrate metabolism</keyword>
<sequence length="403" mass="41828">MTADPFARIRAKPTKTIIGLISGTSADGITAAAVEITDRPGDRPGISLRGWATTPYPDGVRNRLVDLFTEPATMQDAASLNYLLGDLFASAAEAAARAAGYGMESVDLIASHGQTVAHVAVGDPADPLSRAATLQLAEAAVIAERTGRPVIADFRAADMAAGGVGAPFVPYADLLLLGGPTGRIALNLGGISNLTVLPAGARREDVYAFDCGPGNMIIDGLARHVFGEPFDRDGAHAARGRVHREMLASLMSHPFVAAAPPKAAGHEQFGRPFLRDLLTRWGTVPPDDLLATATAFTAQAVGLNISRHVLPRHPVEEIVASGGGVHNPTLLRDLAAAVAPLRVRRIDEFGVPSDAKEALAFALLGHASLMGLPGNLPRVTGARHAAVLGKFTWPPGAAGGRPS</sequence>
<dbReference type="NCBIfam" id="NF007148">
    <property type="entry name" value="PRK09585.3-2"/>
    <property type="match status" value="1"/>
</dbReference>
<name>A0A537K565_9BACT</name>
<comment type="catalytic activity">
    <reaction evidence="1">
        <text>1,6-anhydro-N-acetyl-beta-muramate + ATP + H2O = N-acetyl-D-muramate 6-phosphate + ADP + H(+)</text>
        <dbReference type="Rhea" id="RHEA:24952"/>
        <dbReference type="ChEBI" id="CHEBI:15377"/>
        <dbReference type="ChEBI" id="CHEBI:15378"/>
        <dbReference type="ChEBI" id="CHEBI:30616"/>
        <dbReference type="ChEBI" id="CHEBI:58690"/>
        <dbReference type="ChEBI" id="CHEBI:58722"/>
        <dbReference type="ChEBI" id="CHEBI:456216"/>
        <dbReference type="EC" id="2.7.1.170"/>
    </reaction>
</comment>
<dbReference type="GO" id="GO:0016773">
    <property type="term" value="F:phosphotransferase activity, alcohol group as acceptor"/>
    <property type="evidence" value="ECO:0007669"/>
    <property type="project" value="UniProtKB-UniRule"/>
</dbReference>
<comment type="function">
    <text evidence="1">Catalyzes the specific phosphorylation of 1,6-anhydro-N-acetylmuramic acid (anhMurNAc) with the simultaneous cleavage of the 1,6-anhydro ring, generating MurNAc-6-P. Is required for the utilization of anhMurNAc either imported from the medium or derived from its own cell wall murein, and thus plays a role in cell wall recycling.</text>
</comment>
<dbReference type="PANTHER" id="PTHR30605:SF0">
    <property type="entry name" value="ANHYDRO-N-ACETYLMURAMIC ACID KINASE"/>
    <property type="match status" value="1"/>
</dbReference>
<dbReference type="EC" id="2.7.1.170" evidence="1"/>
<organism evidence="2 3">
    <name type="scientific">Candidatus Segetimicrobium genomatis</name>
    <dbReference type="NCBI Taxonomy" id="2569760"/>
    <lineage>
        <taxon>Bacteria</taxon>
        <taxon>Bacillati</taxon>
        <taxon>Candidatus Sysuimicrobiota</taxon>
        <taxon>Candidatus Sysuimicrobiia</taxon>
        <taxon>Candidatus Sysuimicrobiales</taxon>
        <taxon>Candidatus Segetimicrobiaceae</taxon>
        <taxon>Candidatus Segetimicrobium</taxon>
    </lineage>
</organism>
<dbReference type="GO" id="GO:0005524">
    <property type="term" value="F:ATP binding"/>
    <property type="evidence" value="ECO:0007669"/>
    <property type="project" value="UniProtKB-UniRule"/>
</dbReference>
<feature type="binding site" evidence="1">
    <location>
        <begin position="23"/>
        <end position="30"/>
    </location>
    <ligand>
        <name>ATP</name>
        <dbReference type="ChEBI" id="CHEBI:30616"/>
    </ligand>
</feature>
<keyword evidence="1" id="KW-0067">ATP-binding</keyword>
<dbReference type="UniPathway" id="UPA00544"/>
<accession>A0A537K565</accession>
<dbReference type="EMBL" id="VBAK01000106">
    <property type="protein sequence ID" value="TMI90911.1"/>
    <property type="molecule type" value="Genomic_DNA"/>
</dbReference>
<dbReference type="InterPro" id="IPR043129">
    <property type="entry name" value="ATPase_NBD"/>
</dbReference>
<comment type="pathway">
    <text evidence="1">Cell wall biogenesis; peptidoglycan recycling.</text>
</comment>
<keyword evidence="1 2" id="KW-0418">Kinase</keyword>
<dbReference type="Gene3D" id="3.30.420.40">
    <property type="match status" value="2"/>
</dbReference>
<dbReference type="GO" id="GO:0016301">
    <property type="term" value="F:kinase activity"/>
    <property type="evidence" value="ECO:0007669"/>
    <property type="project" value="UniProtKB-KW"/>
</dbReference>
<dbReference type="GO" id="GO:0097175">
    <property type="term" value="P:1,6-anhydro-N-acetyl-beta-muramic acid catabolic process"/>
    <property type="evidence" value="ECO:0007669"/>
    <property type="project" value="UniProtKB-UniRule"/>
</dbReference>
<evidence type="ECO:0000256" key="1">
    <source>
        <dbReference type="HAMAP-Rule" id="MF_01270"/>
    </source>
</evidence>
<comment type="pathway">
    <text evidence="1">Amino-sugar metabolism; 1,6-anhydro-N-acetylmuramate degradation.</text>
</comment>
<proteinExistence type="inferred from homology"/>
<reference evidence="2 3" key="1">
    <citation type="journal article" date="2019" name="Nat. Microbiol.">
        <title>Mediterranean grassland soil C-N compound turnover is dependent on rainfall and depth, and is mediated by genomically divergent microorganisms.</title>
        <authorList>
            <person name="Diamond S."/>
            <person name="Andeer P.F."/>
            <person name="Li Z."/>
            <person name="Crits-Christoph A."/>
            <person name="Burstein D."/>
            <person name="Anantharaman K."/>
            <person name="Lane K.R."/>
            <person name="Thomas B.C."/>
            <person name="Pan C."/>
            <person name="Northen T.R."/>
            <person name="Banfield J.F."/>
        </authorList>
    </citation>
    <scope>NUCLEOTIDE SEQUENCE [LARGE SCALE GENOMIC DNA]</scope>
    <source>
        <strain evidence="2">NP_3</strain>
    </source>
</reference>